<organism evidence="1 2">
    <name type="scientific">Chitinimonas lacunae</name>
    <dbReference type="NCBI Taxonomy" id="1963018"/>
    <lineage>
        <taxon>Bacteria</taxon>
        <taxon>Pseudomonadati</taxon>
        <taxon>Pseudomonadota</taxon>
        <taxon>Betaproteobacteria</taxon>
        <taxon>Neisseriales</taxon>
        <taxon>Chitinibacteraceae</taxon>
        <taxon>Chitinimonas</taxon>
    </lineage>
</organism>
<protein>
    <recommendedName>
        <fullName evidence="3">Phosphoglycerate mutase</fullName>
    </recommendedName>
</protein>
<accession>A0ABV8MLI0</accession>
<dbReference type="Proteomes" id="UP001595791">
    <property type="component" value="Unassembled WGS sequence"/>
</dbReference>
<name>A0ABV8MLI0_9NEIS</name>
<comment type="caution">
    <text evidence="1">The sequence shown here is derived from an EMBL/GenBank/DDBJ whole genome shotgun (WGS) entry which is preliminary data.</text>
</comment>
<evidence type="ECO:0000313" key="1">
    <source>
        <dbReference type="EMBL" id="MFC4158160.1"/>
    </source>
</evidence>
<reference evidence="2" key="1">
    <citation type="journal article" date="2019" name="Int. J. Syst. Evol. Microbiol.">
        <title>The Global Catalogue of Microorganisms (GCM) 10K type strain sequencing project: providing services to taxonomists for standard genome sequencing and annotation.</title>
        <authorList>
            <consortium name="The Broad Institute Genomics Platform"/>
            <consortium name="The Broad Institute Genome Sequencing Center for Infectious Disease"/>
            <person name="Wu L."/>
            <person name="Ma J."/>
        </authorList>
    </citation>
    <scope>NUCLEOTIDE SEQUENCE [LARGE SCALE GENOMIC DNA]</scope>
    <source>
        <strain evidence="2">LMG 29894</strain>
    </source>
</reference>
<gene>
    <name evidence="1" type="ORF">ACFOW7_02190</name>
</gene>
<dbReference type="EMBL" id="JBHSBU010000001">
    <property type="protein sequence ID" value="MFC4158160.1"/>
    <property type="molecule type" value="Genomic_DNA"/>
</dbReference>
<dbReference type="RefSeq" id="WP_378160543.1">
    <property type="nucleotide sequence ID" value="NZ_JBHSBU010000001.1"/>
</dbReference>
<dbReference type="InterPro" id="IPR016631">
    <property type="entry name" value="Regulatory_RpfE"/>
</dbReference>
<dbReference type="PIRSF" id="PIRSF015283">
    <property type="entry name" value="Regulatory_RpfE"/>
    <property type="match status" value="1"/>
</dbReference>
<evidence type="ECO:0008006" key="3">
    <source>
        <dbReference type="Google" id="ProtNLM"/>
    </source>
</evidence>
<proteinExistence type="predicted"/>
<sequence length="336" mass="36079">MSLTVVIPAARFSAAQGVDPTLDLDLPGLRALLGRADLAETAGSSPEALLRGWFGAEAVGAAQLGLRLDWPDAPPGFWLRADPVHLRADRDAVLLLGHGGLGIDPSEAEALTGALNRLFGADGLHFYAPHPDRWYLRLDQDPGLTTTAPVEVLGSDIHPHLPRGEAALRWHALINEMQMLLYTHSVNDARELAGKPAVNSLWLWGEGPAPADLRRPFARVCGDDATLAALAVAADVPQRPLPPTLDGEVSGSDTLLWLDALSGPGRLGDLMAWREALQALDHVWLQTLLAAWKSGAIPHLRLVFPDSGGNLTAELKPATRWKFWRGAAPVRRLALA</sequence>
<evidence type="ECO:0000313" key="2">
    <source>
        <dbReference type="Proteomes" id="UP001595791"/>
    </source>
</evidence>
<keyword evidence="2" id="KW-1185">Reference proteome</keyword>